<gene>
    <name evidence="1" type="ORF">GCM10023191_019860</name>
</gene>
<protein>
    <recommendedName>
        <fullName evidence="3">Nitroreductase family deazaflavin-dependent oxidoreductase</fullName>
    </recommendedName>
</protein>
<reference evidence="2" key="1">
    <citation type="journal article" date="2019" name="Int. J. Syst. Evol. Microbiol.">
        <title>The Global Catalogue of Microorganisms (GCM) 10K type strain sequencing project: providing services to taxonomists for standard genome sequencing and annotation.</title>
        <authorList>
            <consortium name="The Broad Institute Genomics Platform"/>
            <consortium name="The Broad Institute Genome Sequencing Center for Infectious Disease"/>
            <person name="Wu L."/>
            <person name="Ma J."/>
        </authorList>
    </citation>
    <scope>NUCLEOTIDE SEQUENCE [LARGE SCALE GENOMIC DNA]</scope>
    <source>
        <strain evidence="2">JCM 17933</strain>
    </source>
</reference>
<dbReference type="InterPro" id="IPR004378">
    <property type="entry name" value="F420H2_quin_Rdtase"/>
</dbReference>
<dbReference type="SUPFAM" id="SSF50475">
    <property type="entry name" value="FMN-binding split barrel"/>
    <property type="match status" value="1"/>
</dbReference>
<dbReference type="NCBIfam" id="TIGR00026">
    <property type="entry name" value="hi_GC_TIGR00026"/>
    <property type="match status" value="1"/>
</dbReference>
<organism evidence="1 2">
    <name type="scientific">Actinoallomurus oryzae</name>
    <dbReference type="NCBI Taxonomy" id="502180"/>
    <lineage>
        <taxon>Bacteria</taxon>
        <taxon>Bacillati</taxon>
        <taxon>Actinomycetota</taxon>
        <taxon>Actinomycetes</taxon>
        <taxon>Streptosporangiales</taxon>
        <taxon>Thermomonosporaceae</taxon>
        <taxon>Actinoallomurus</taxon>
    </lineage>
</organism>
<dbReference type="Gene3D" id="2.30.110.10">
    <property type="entry name" value="Electron Transport, Fmn-binding Protein, Chain A"/>
    <property type="match status" value="1"/>
</dbReference>
<dbReference type="RefSeq" id="WP_345460485.1">
    <property type="nucleotide sequence ID" value="NZ_BAABHF010000015.1"/>
</dbReference>
<sequence length="181" mass="20169">MGDHNEDAAARRPPNEQFQAYLEGHRRNPLTTTLTGARVLNAFQVPWFRIAPPRGFGVLTTVGRKTGKKRRTCVRAIRNGDKAYLVSLTGSGAAWFLNAKANPRVRLRIRGGSLDGLAQEITDPAAIEEGRRIYSGTVNPFDRLEYRMHRSGAPADEKIRAMHEKWYADGTPVVIELSTGR</sequence>
<accession>A0ABP8PQ55</accession>
<name>A0ABP8PQ55_9ACTN</name>
<evidence type="ECO:0000313" key="1">
    <source>
        <dbReference type="EMBL" id="GAA4489297.1"/>
    </source>
</evidence>
<comment type="caution">
    <text evidence="1">The sequence shown here is derived from an EMBL/GenBank/DDBJ whole genome shotgun (WGS) entry which is preliminary data.</text>
</comment>
<keyword evidence="2" id="KW-1185">Reference proteome</keyword>
<dbReference type="InterPro" id="IPR012349">
    <property type="entry name" value="Split_barrel_FMN-bd"/>
</dbReference>
<dbReference type="Pfam" id="PF04075">
    <property type="entry name" value="F420H2_quin_red"/>
    <property type="match status" value="1"/>
</dbReference>
<dbReference type="Proteomes" id="UP001500503">
    <property type="component" value="Unassembled WGS sequence"/>
</dbReference>
<evidence type="ECO:0008006" key="3">
    <source>
        <dbReference type="Google" id="ProtNLM"/>
    </source>
</evidence>
<proteinExistence type="predicted"/>
<dbReference type="EMBL" id="BAABHF010000015">
    <property type="protein sequence ID" value="GAA4489297.1"/>
    <property type="molecule type" value="Genomic_DNA"/>
</dbReference>
<evidence type="ECO:0000313" key="2">
    <source>
        <dbReference type="Proteomes" id="UP001500503"/>
    </source>
</evidence>